<dbReference type="InterPro" id="IPR032466">
    <property type="entry name" value="Metal_Hydrolase"/>
</dbReference>
<organism evidence="2 3">
    <name type="scientific">Flagellimonas halotolerans</name>
    <dbReference type="NCBI Taxonomy" id="3112164"/>
    <lineage>
        <taxon>Bacteria</taxon>
        <taxon>Pseudomonadati</taxon>
        <taxon>Bacteroidota</taxon>
        <taxon>Flavobacteriia</taxon>
        <taxon>Flavobacteriales</taxon>
        <taxon>Flavobacteriaceae</taxon>
        <taxon>Flagellimonas</taxon>
    </lineage>
</organism>
<evidence type="ECO:0000259" key="1">
    <source>
        <dbReference type="Pfam" id="PF01979"/>
    </source>
</evidence>
<gene>
    <name evidence="2" type="ORF">VOP03_09890</name>
</gene>
<dbReference type="PANTHER" id="PTHR43135:SF3">
    <property type="entry name" value="ALPHA-D-RIBOSE 1-METHYLPHOSPHONATE 5-TRIPHOSPHATE DIPHOSPHATASE"/>
    <property type="match status" value="1"/>
</dbReference>
<keyword evidence="3" id="KW-1185">Reference proteome</keyword>
<protein>
    <submittedName>
        <fullName evidence="2">Amidohydrolase family protein</fullName>
    </submittedName>
</protein>
<evidence type="ECO:0000313" key="2">
    <source>
        <dbReference type="EMBL" id="MEC4265659.1"/>
    </source>
</evidence>
<dbReference type="SUPFAM" id="SSF51556">
    <property type="entry name" value="Metallo-dependent hydrolases"/>
    <property type="match status" value="1"/>
</dbReference>
<dbReference type="InterPro" id="IPR051781">
    <property type="entry name" value="Metallo-dep_Hydrolase"/>
</dbReference>
<dbReference type="Gene3D" id="1.20.58.520">
    <property type="entry name" value="Amidohydrolase"/>
    <property type="match status" value="1"/>
</dbReference>
<dbReference type="Proteomes" id="UP001355298">
    <property type="component" value="Unassembled WGS sequence"/>
</dbReference>
<dbReference type="SUPFAM" id="SSF51338">
    <property type="entry name" value="Composite domain of metallo-dependent hydrolases"/>
    <property type="match status" value="1"/>
</dbReference>
<reference evidence="2 3" key="1">
    <citation type="submission" date="2024-01" db="EMBL/GenBank/DDBJ databases">
        <title>The strains designed SYSU M86414 and SYSU M84420 isolated from the marine sediment in San Sha City (Hainan Province, China).</title>
        <authorList>
            <person name="Guo D."/>
        </authorList>
    </citation>
    <scope>NUCLEOTIDE SEQUENCE [LARGE SCALE GENOMIC DNA]</scope>
    <source>
        <strain evidence="2 3">SYSU M84420</strain>
    </source>
</reference>
<dbReference type="Gene3D" id="2.30.40.10">
    <property type="entry name" value="Urease, subunit C, domain 1"/>
    <property type="match status" value="1"/>
</dbReference>
<accession>A0ABU6IRN3</accession>
<dbReference type="EMBL" id="JAYMGW010000007">
    <property type="protein sequence ID" value="MEC4265659.1"/>
    <property type="molecule type" value="Genomic_DNA"/>
</dbReference>
<name>A0ABU6IRN3_9FLAO</name>
<dbReference type="InterPro" id="IPR006680">
    <property type="entry name" value="Amidohydro-rel"/>
</dbReference>
<proteinExistence type="predicted"/>
<comment type="caution">
    <text evidence="2">The sequence shown here is derived from an EMBL/GenBank/DDBJ whole genome shotgun (WGS) entry which is preliminary data.</text>
</comment>
<sequence>MYAEENWINKQVEPHRTNIYDMNKLLFFSLIALILMGCNKPPKYDLVIEKVNLFDGYEDLGTVNVAINDDTIAAITAKKLHAGSTIDGSGKFMIPGLVNAHVHANSLEDLKEGYPLGILTLLNMHTGLEEREIGWKTMTKDSIGFSTLYGAGHAATVPGGHPTQFSPDMETINDSLSVEDWINHRISKKVDYIKIVHTLGGWMDEPTAPTLDYDKIKRLIGLAHSNGFKAVVHVGEVEEMETIAKFKPDGFVHMLSMKKDIPVPDSYYTTISSSGAFVVPTAGINLKSMDGLPPFMREWISNNLLDATESAEIIKKMYEAGILIVAGTDAQEGQMNFGEDYFLELELYKMAGLSNIEVLKTATGNAAKAFDLPIGEIKKGSKATFVLLNANPLNDLANLRKVEQVWKNGKTN</sequence>
<dbReference type="InterPro" id="IPR011059">
    <property type="entry name" value="Metal-dep_hydrolase_composite"/>
</dbReference>
<dbReference type="PANTHER" id="PTHR43135">
    <property type="entry name" value="ALPHA-D-RIBOSE 1-METHYLPHOSPHONATE 5-TRIPHOSPHATE DIPHOSPHATASE"/>
    <property type="match status" value="1"/>
</dbReference>
<feature type="domain" description="Amidohydrolase-related" evidence="1">
    <location>
        <begin position="92"/>
        <end position="410"/>
    </location>
</feature>
<dbReference type="Pfam" id="PF01979">
    <property type="entry name" value="Amidohydro_1"/>
    <property type="match status" value="1"/>
</dbReference>
<evidence type="ECO:0000313" key="3">
    <source>
        <dbReference type="Proteomes" id="UP001355298"/>
    </source>
</evidence>
<dbReference type="RefSeq" id="WP_326278734.1">
    <property type="nucleotide sequence ID" value="NZ_JAYKYV010000007.1"/>
</dbReference>
<dbReference type="Gene3D" id="3.30.110.90">
    <property type="entry name" value="Amidohydrolase"/>
    <property type="match status" value="1"/>
</dbReference>
<dbReference type="Gene3D" id="3.40.50.10910">
    <property type="entry name" value="Amidohydrolase"/>
    <property type="match status" value="1"/>
</dbReference>